<name>A0ABM1E303_PRICU</name>
<keyword evidence="1" id="KW-1185">Reference proteome</keyword>
<reference evidence="2" key="1">
    <citation type="submission" date="2025-08" db="UniProtKB">
        <authorList>
            <consortium name="RefSeq"/>
        </authorList>
    </citation>
    <scope>IDENTIFICATION</scope>
</reference>
<dbReference type="PANTHER" id="PTHR10492">
    <property type="match status" value="1"/>
</dbReference>
<dbReference type="InterPro" id="IPR027417">
    <property type="entry name" value="P-loop_NTPase"/>
</dbReference>
<dbReference type="Proteomes" id="UP000695022">
    <property type="component" value="Unplaced"/>
</dbReference>
<evidence type="ECO:0000313" key="1">
    <source>
        <dbReference type="Proteomes" id="UP000695022"/>
    </source>
</evidence>
<organism evidence="1 2">
    <name type="scientific">Priapulus caudatus</name>
    <name type="common">Priapulid worm</name>
    <dbReference type="NCBI Taxonomy" id="37621"/>
    <lineage>
        <taxon>Eukaryota</taxon>
        <taxon>Metazoa</taxon>
        <taxon>Ecdysozoa</taxon>
        <taxon>Scalidophora</taxon>
        <taxon>Priapulida</taxon>
        <taxon>Priapulimorpha</taxon>
        <taxon>Priapulimorphida</taxon>
        <taxon>Priapulidae</taxon>
        <taxon>Priapulus</taxon>
    </lineage>
</organism>
<sequence length="190" mass="20815">MLERVQLSGDEEAGCFSQQLLEVGNGRLTTTADGQVKLPFGKAATDITQLMTKVFPNLHLRYQDQDWLSERVILAAKNLAVDDINAKLLEQLPGDPTSYKSIDTVPDPDEVVHYLTEFLNSLAPSGLPPHNLVLKAQGQSLKVVGVNLSQPVFSYGQLYVGCSRVGNPNLYILSENGNTKNVVYQEALQS</sequence>
<evidence type="ECO:0000313" key="2">
    <source>
        <dbReference type="RefSeq" id="XP_014666574.1"/>
    </source>
</evidence>
<dbReference type="GeneID" id="106808387"/>
<accession>A0ABM1E303</accession>
<dbReference type="RefSeq" id="XP_014666574.1">
    <property type="nucleotide sequence ID" value="XM_014811088.1"/>
</dbReference>
<protein>
    <submittedName>
        <fullName evidence="2">Uncharacterized protein LOC106808387</fullName>
    </submittedName>
</protein>
<dbReference type="SUPFAM" id="SSF52540">
    <property type="entry name" value="P-loop containing nucleoside triphosphate hydrolases"/>
    <property type="match status" value="1"/>
</dbReference>
<dbReference type="PANTHER" id="PTHR10492:SF57">
    <property type="entry name" value="ATP-DEPENDENT DNA HELICASE"/>
    <property type="match status" value="1"/>
</dbReference>
<proteinExistence type="predicted"/>
<gene>
    <name evidence="2" type="primary">LOC106808387</name>
</gene>